<dbReference type="AlphaFoldDB" id="A0A0X8JIM1"/>
<dbReference type="Proteomes" id="UP000069241">
    <property type="component" value="Chromosome"/>
</dbReference>
<reference evidence="3" key="1">
    <citation type="submission" date="2016-02" db="EMBL/GenBank/DDBJ databases">
        <authorList>
            <person name="Holder M.E."/>
            <person name="Ajami N.J."/>
            <person name="Petrosino J.F."/>
        </authorList>
    </citation>
    <scope>NUCLEOTIDE SEQUENCE [LARGE SCALE GENOMIC DNA]</scope>
    <source>
        <strain evidence="3">CCUG 45958</strain>
    </source>
</reference>
<dbReference type="KEGG" id="dfi:AXF13_04960"/>
<accession>A0A0X8JIM1</accession>
<dbReference type="EMBL" id="CP014229">
    <property type="protein sequence ID" value="AMD89515.1"/>
    <property type="molecule type" value="Genomic_DNA"/>
</dbReference>
<evidence type="ECO:0000256" key="1">
    <source>
        <dbReference type="SAM" id="MobiDB-lite"/>
    </source>
</evidence>
<sequence length="114" mass="12390">MPQKARQHGTFLYAEGRERKRRILVDPQVGDDGLEKSLRLARERFGSRLFVSGPPGFASGWHGAQPKGRFPGRFLTGSGKHTGKRCGAASSTAHGGLGGGKYDPDFSFVINQFD</sequence>
<evidence type="ECO:0000313" key="3">
    <source>
        <dbReference type="Proteomes" id="UP000069241"/>
    </source>
</evidence>
<feature type="region of interest" description="Disordered" evidence="1">
    <location>
        <begin position="77"/>
        <end position="103"/>
    </location>
</feature>
<evidence type="ECO:0000313" key="2">
    <source>
        <dbReference type="EMBL" id="AMD89515.1"/>
    </source>
</evidence>
<protein>
    <submittedName>
        <fullName evidence="2">Uncharacterized protein</fullName>
    </submittedName>
</protein>
<proteinExistence type="predicted"/>
<organism evidence="2 3">
    <name type="scientific">Desulfovibrio fairfieldensis</name>
    <dbReference type="NCBI Taxonomy" id="44742"/>
    <lineage>
        <taxon>Bacteria</taxon>
        <taxon>Pseudomonadati</taxon>
        <taxon>Thermodesulfobacteriota</taxon>
        <taxon>Desulfovibrionia</taxon>
        <taxon>Desulfovibrionales</taxon>
        <taxon>Desulfovibrionaceae</taxon>
        <taxon>Desulfovibrio</taxon>
    </lineage>
</organism>
<keyword evidence="3" id="KW-1185">Reference proteome</keyword>
<gene>
    <name evidence="2" type="ORF">AXF13_04960</name>
</gene>
<name>A0A0X8JIM1_9BACT</name>